<evidence type="ECO:0000313" key="4">
    <source>
        <dbReference type="Proteomes" id="UP000248961"/>
    </source>
</evidence>
<dbReference type="Pfam" id="PF25080">
    <property type="entry name" value="zf_RING-like"/>
    <property type="match status" value="1"/>
</dbReference>
<protein>
    <recommendedName>
        <fullName evidence="2">RING zinc finger-like domain-containing protein</fullName>
    </recommendedName>
</protein>
<dbReference type="EMBL" id="KZ824269">
    <property type="protein sequence ID" value="RAL16222.1"/>
    <property type="molecule type" value="Genomic_DNA"/>
</dbReference>
<dbReference type="RefSeq" id="XP_025555376.1">
    <property type="nucleotide sequence ID" value="XM_025690028.1"/>
</dbReference>
<feature type="compositionally biased region" description="Basic and acidic residues" evidence="1">
    <location>
        <begin position="237"/>
        <end position="253"/>
    </location>
</feature>
<accession>A0A395I7N1</accession>
<feature type="region of interest" description="Disordered" evidence="1">
    <location>
        <begin position="79"/>
        <end position="99"/>
    </location>
</feature>
<sequence length="496" mass="54862">MQTMPPRSSLTSSFSVTDANNEVVCPLKNNDGSNCRKRCLGEKRYRSMQEHIRRAHPNHYIPKLPATEESFILMVTTPPDQRAHLSPPKPAPSRRRNDLVDRDIYVADAGSPATPRGVDEAHPAAATAAVALAQLHHNRLASDWDTDMETHSDNDRDRIRSVELPSLREHFKQESLPPFPSSHPRDPRPRELLPSILTHSPPGRSSTLPPIQRRDKLPRSRKSSISGARKPKHERTKSKEFGRRPSLGDRKALSAEPQTAAWAQGKRWEDLIEAATSATEVGRSPTMPPLISNITSAPTGNSRSSLPPASYRPFPHPFASPLHKALTPPPFDRSRDSDLEPFPSIESSIDSTSSISGKNHSFSSHLAPSVNSDSSPVLNMFPSMSASQRQHHRFSNPTPATFRSKEIQIYCASCKRAWALNECYACTECICGVCRECVGMFISSPPASFRNVTSSPGSAMSHGPTSYPNPRGCPRCRTVGGKWKAFQLDFRYGTMT</sequence>
<dbReference type="OrthoDB" id="5405791at2759"/>
<name>A0A395I7N1_ASPHC</name>
<evidence type="ECO:0000259" key="2">
    <source>
        <dbReference type="Pfam" id="PF25080"/>
    </source>
</evidence>
<feature type="region of interest" description="Disordered" evidence="1">
    <location>
        <begin position="320"/>
        <end position="367"/>
    </location>
</feature>
<dbReference type="STRING" id="1450537.A0A395I7N1"/>
<feature type="domain" description="RING zinc finger-like" evidence="2">
    <location>
        <begin position="409"/>
        <end position="476"/>
    </location>
</feature>
<evidence type="ECO:0000256" key="1">
    <source>
        <dbReference type="SAM" id="MobiDB-lite"/>
    </source>
</evidence>
<dbReference type="InterPro" id="IPR056929">
    <property type="entry name" value="Znf_RING-like"/>
</dbReference>
<evidence type="ECO:0000313" key="3">
    <source>
        <dbReference type="EMBL" id="RAL16222.1"/>
    </source>
</evidence>
<feature type="compositionally biased region" description="Polar residues" evidence="1">
    <location>
        <begin position="357"/>
        <end position="367"/>
    </location>
</feature>
<reference evidence="3 4" key="1">
    <citation type="submission" date="2018-02" db="EMBL/GenBank/DDBJ databases">
        <title>The genomes of Aspergillus section Nigri reveals drivers in fungal speciation.</title>
        <authorList>
            <consortium name="DOE Joint Genome Institute"/>
            <person name="Vesth T.C."/>
            <person name="Nybo J."/>
            <person name="Theobald S."/>
            <person name="Brandl J."/>
            <person name="Frisvad J.C."/>
            <person name="Nielsen K.F."/>
            <person name="Lyhne E.K."/>
            <person name="Kogle M.E."/>
            <person name="Kuo A."/>
            <person name="Riley R."/>
            <person name="Clum A."/>
            <person name="Nolan M."/>
            <person name="Lipzen A."/>
            <person name="Salamov A."/>
            <person name="Henrissat B."/>
            <person name="Wiebenga A."/>
            <person name="De vries R.P."/>
            <person name="Grigoriev I.V."/>
            <person name="Mortensen U.H."/>
            <person name="Andersen M.R."/>
            <person name="Baker S.E."/>
        </authorList>
    </citation>
    <scope>NUCLEOTIDE SEQUENCE [LARGE SCALE GENOMIC DNA]</scope>
    <source>
        <strain evidence="3 4">CBS 101889</strain>
    </source>
</reference>
<dbReference type="GeneID" id="37194317"/>
<dbReference type="VEuPathDB" id="FungiDB:BO97DRAFT_128426"/>
<proteinExistence type="predicted"/>
<feature type="compositionally biased region" description="Low complexity" evidence="1">
    <location>
        <begin position="344"/>
        <end position="356"/>
    </location>
</feature>
<gene>
    <name evidence="3" type="ORF">BO97DRAFT_128426</name>
</gene>
<dbReference type="AlphaFoldDB" id="A0A395I7N1"/>
<dbReference type="Proteomes" id="UP000248961">
    <property type="component" value="Unassembled WGS sequence"/>
</dbReference>
<keyword evidence="4" id="KW-1185">Reference proteome</keyword>
<organism evidence="3 4">
    <name type="scientific">Aspergillus homomorphus (strain CBS 101889)</name>
    <dbReference type="NCBI Taxonomy" id="1450537"/>
    <lineage>
        <taxon>Eukaryota</taxon>
        <taxon>Fungi</taxon>
        <taxon>Dikarya</taxon>
        <taxon>Ascomycota</taxon>
        <taxon>Pezizomycotina</taxon>
        <taxon>Eurotiomycetes</taxon>
        <taxon>Eurotiomycetidae</taxon>
        <taxon>Eurotiales</taxon>
        <taxon>Aspergillaceae</taxon>
        <taxon>Aspergillus</taxon>
        <taxon>Aspergillus subgen. Circumdati</taxon>
    </lineage>
</organism>
<feature type="region of interest" description="Disordered" evidence="1">
    <location>
        <begin position="166"/>
        <end position="264"/>
    </location>
</feature>